<evidence type="ECO:0000313" key="1">
    <source>
        <dbReference type="EMBL" id="JAH52636.1"/>
    </source>
</evidence>
<proteinExistence type="predicted"/>
<reference evidence="1" key="1">
    <citation type="submission" date="2014-11" db="EMBL/GenBank/DDBJ databases">
        <authorList>
            <person name="Amaro Gonzalez C."/>
        </authorList>
    </citation>
    <scope>NUCLEOTIDE SEQUENCE</scope>
</reference>
<dbReference type="EMBL" id="GBXM01055941">
    <property type="protein sequence ID" value="JAH52636.1"/>
    <property type="molecule type" value="Transcribed_RNA"/>
</dbReference>
<sequence>MVETLCPEF</sequence>
<accession>A0A0E9TGA8</accession>
<organism evidence="1">
    <name type="scientific">Anguilla anguilla</name>
    <name type="common">European freshwater eel</name>
    <name type="synonym">Muraena anguilla</name>
    <dbReference type="NCBI Taxonomy" id="7936"/>
    <lineage>
        <taxon>Eukaryota</taxon>
        <taxon>Metazoa</taxon>
        <taxon>Chordata</taxon>
        <taxon>Craniata</taxon>
        <taxon>Vertebrata</taxon>
        <taxon>Euteleostomi</taxon>
        <taxon>Actinopterygii</taxon>
        <taxon>Neopterygii</taxon>
        <taxon>Teleostei</taxon>
        <taxon>Anguilliformes</taxon>
        <taxon>Anguillidae</taxon>
        <taxon>Anguilla</taxon>
    </lineage>
</organism>
<name>A0A0E9TGA8_ANGAN</name>
<reference evidence="1" key="2">
    <citation type="journal article" date="2015" name="Fish Shellfish Immunol.">
        <title>Early steps in the European eel (Anguilla anguilla)-Vibrio vulnificus interaction in the gills: Role of the RtxA13 toxin.</title>
        <authorList>
            <person name="Callol A."/>
            <person name="Pajuelo D."/>
            <person name="Ebbesson L."/>
            <person name="Teles M."/>
            <person name="MacKenzie S."/>
            <person name="Amaro C."/>
        </authorList>
    </citation>
    <scope>NUCLEOTIDE SEQUENCE</scope>
</reference>
<protein>
    <submittedName>
        <fullName evidence="1">Uncharacterized protein</fullName>
    </submittedName>
</protein>